<dbReference type="GO" id="GO:0016020">
    <property type="term" value="C:membrane"/>
    <property type="evidence" value="ECO:0007669"/>
    <property type="project" value="InterPro"/>
</dbReference>
<evidence type="ECO:0000313" key="13">
    <source>
        <dbReference type="Proteomes" id="UP000186168"/>
    </source>
</evidence>
<keyword evidence="8" id="KW-0902">Two-component regulatory system</keyword>
<keyword evidence="13" id="KW-1185">Reference proteome</keyword>
<protein>
    <recommendedName>
        <fullName evidence="2">histidine kinase</fullName>
        <ecNumber evidence="2">2.7.13.3</ecNumber>
    </recommendedName>
</protein>
<keyword evidence="7" id="KW-0067">ATP-binding</keyword>
<dbReference type="PANTHER" id="PTHR24421">
    <property type="entry name" value="NITRATE/NITRITE SENSOR PROTEIN NARX-RELATED"/>
    <property type="match status" value="1"/>
</dbReference>
<dbReference type="RefSeq" id="WP_065959135.1">
    <property type="nucleotide sequence ID" value="NZ_ASQP01000243.1"/>
</dbReference>
<keyword evidence="5" id="KW-0547">Nucleotide-binding</keyword>
<dbReference type="GO" id="GO:0005524">
    <property type="term" value="F:ATP binding"/>
    <property type="evidence" value="ECO:0007669"/>
    <property type="project" value="UniProtKB-KW"/>
</dbReference>
<dbReference type="PANTHER" id="PTHR24421:SF10">
    <property type="entry name" value="NITRATE_NITRITE SENSOR PROTEIN NARQ"/>
    <property type="match status" value="1"/>
</dbReference>
<dbReference type="Pfam" id="PF07730">
    <property type="entry name" value="HisKA_3"/>
    <property type="match status" value="1"/>
</dbReference>
<evidence type="ECO:0000256" key="1">
    <source>
        <dbReference type="ARBA" id="ARBA00000085"/>
    </source>
</evidence>
<name>A0A1R1SIS7_9ACTN</name>
<dbReference type="InterPro" id="IPR011712">
    <property type="entry name" value="Sig_transdc_His_kin_sub3_dim/P"/>
</dbReference>
<dbReference type="GO" id="GO:0000155">
    <property type="term" value="F:phosphorelay sensor kinase activity"/>
    <property type="evidence" value="ECO:0007669"/>
    <property type="project" value="InterPro"/>
</dbReference>
<gene>
    <name evidence="12" type="ORF">SPAR_17055</name>
</gene>
<evidence type="ECO:0000313" key="12">
    <source>
        <dbReference type="EMBL" id="OMI38204.1"/>
    </source>
</evidence>
<evidence type="ECO:0000256" key="10">
    <source>
        <dbReference type="SAM" id="Phobius"/>
    </source>
</evidence>
<evidence type="ECO:0000256" key="8">
    <source>
        <dbReference type="ARBA" id="ARBA00023012"/>
    </source>
</evidence>
<dbReference type="AlphaFoldDB" id="A0A1R1SIS7"/>
<dbReference type="SUPFAM" id="SSF55874">
    <property type="entry name" value="ATPase domain of HSP90 chaperone/DNA topoisomerase II/histidine kinase"/>
    <property type="match status" value="1"/>
</dbReference>
<evidence type="ECO:0000256" key="6">
    <source>
        <dbReference type="ARBA" id="ARBA00022777"/>
    </source>
</evidence>
<keyword evidence="6 12" id="KW-0418">Kinase</keyword>
<dbReference type="Gene3D" id="3.30.565.10">
    <property type="entry name" value="Histidine kinase-like ATPase, C-terminal domain"/>
    <property type="match status" value="1"/>
</dbReference>
<dbReference type="GO" id="GO:0046983">
    <property type="term" value="F:protein dimerization activity"/>
    <property type="evidence" value="ECO:0007669"/>
    <property type="project" value="InterPro"/>
</dbReference>
<keyword evidence="10" id="KW-0812">Transmembrane</keyword>
<dbReference type="Pfam" id="PF02518">
    <property type="entry name" value="HATPase_c"/>
    <property type="match status" value="1"/>
</dbReference>
<feature type="domain" description="Histidine kinase/HSP90-like ATPase" evidence="11">
    <location>
        <begin position="360"/>
        <end position="450"/>
    </location>
</feature>
<accession>A0A1R1SIS7</accession>
<evidence type="ECO:0000256" key="5">
    <source>
        <dbReference type="ARBA" id="ARBA00022741"/>
    </source>
</evidence>
<evidence type="ECO:0000256" key="3">
    <source>
        <dbReference type="ARBA" id="ARBA00022553"/>
    </source>
</evidence>
<dbReference type="CDD" id="cd16917">
    <property type="entry name" value="HATPase_UhpB-NarQ-NarX-like"/>
    <property type="match status" value="1"/>
</dbReference>
<comment type="caution">
    <text evidence="12">The sequence shown here is derived from an EMBL/GenBank/DDBJ whole genome shotgun (WGS) entry which is preliminary data.</text>
</comment>
<sequence>MGGTRGVRGGLALGRCQLLGLAGFAVAGVGALVIGALLLLPIGAGFRLLPPAATALRRLSDRYRSWAARWTGTAISPPEPLADERVERVEHAERVEQAERAERPRRRAAAVLGDEGFWRDLRWAWLEPWLGGLLVALPLALVEYGAFGALVQPFVWRHLGDGNWYAFIPVRSTPTMLAALALGLVFIAAGLRLAPRVLALHGRWSRRLLSAPRSTELARRVERLTDIRDEALDAQAAELRRIERDLHDGAQARLVALGMTLDEATRLLGADGTDGSGDTDDNTDGADHIDGARVRAARALLLEVRETSARALQDLRDLVHGIQPPVLADRGLGDAVRSLALDSFLDVHVEARLPGRLPAAVESAAYFAVGELLANAAKHSGAQEVRIALTHEAARLRVTVTDDGRGGADPSRGTGLHGVRRRLGTFDGTLALHSPPGGPTTVTLEIPCVSSSPKTSSCSGTV</sequence>
<evidence type="ECO:0000256" key="4">
    <source>
        <dbReference type="ARBA" id="ARBA00022679"/>
    </source>
</evidence>
<organism evidence="12 13">
    <name type="scientific">Streptomyces sparsogenes DSM 40356</name>
    <dbReference type="NCBI Taxonomy" id="1331668"/>
    <lineage>
        <taxon>Bacteria</taxon>
        <taxon>Bacillati</taxon>
        <taxon>Actinomycetota</taxon>
        <taxon>Actinomycetes</taxon>
        <taxon>Kitasatosporales</taxon>
        <taxon>Streptomycetaceae</taxon>
        <taxon>Streptomyces</taxon>
    </lineage>
</organism>
<evidence type="ECO:0000259" key="11">
    <source>
        <dbReference type="SMART" id="SM00387"/>
    </source>
</evidence>
<dbReference type="GeneID" id="96742155"/>
<dbReference type="InterPro" id="IPR036890">
    <property type="entry name" value="HATPase_C_sf"/>
</dbReference>
<dbReference type="Gene3D" id="1.20.5.1930">
    <property type="match status" value="1"/>
</dbReference>
<dbReference type="EC" id="2.7.13.3" evidence="2"/>
<dbReference type="EMBL" id="ASQP01000243">
    <property type="protein sequence ID" value="OMI38204.1"/>
    <property type="molecule type" value="Genomic_DNA"/>
</dbReference>
<keyword evidence="4" id="KW-0808">Transferase</keyword>
<keyword evidence="3" id="KW-0597">Phosphoprotein</keyword>
<feature type="region of interest" description="Disordered" evidence="9">
    <location>
        <begin position="269"/>
        <end position="288"/>
    </location>
</feature>
<keyword evidence="10" id="KW-1133">Transmembrane helix</keyword>
<feature type="transmembrane region" description="Helical" evidence="10">
    <location>
        <begin position="175"/>
        <end position="194"/>
    </location>
</feature>
<comment type="catalytic activity">
    <reaction evidence="1">
        <text>ATP + protein L-histidine = ADP + protein N-phospho-L-histidine.</text>
        <dbReference type="EC" id="2.7.13.3"/>
    </reaction>
</comment>
<proteinExistence type="predicted"/>
<feature type="transmembrane region" description="Helical" evidence="10">
    <location>
        <begin position="18"/>
        <end position="40"/>
    </location>
</feature>
<dbReference type="STRING" id="67365.GCA_001704635_04485"/>
<dbReference type="InterPro" id="IPR050482">
    <property type="entry name" value="Sensor_HK_TwoCompSys"/>
</dbReference>
<dbReference type="SMART" id="SM00387">
    <property type="entry name" value="HATPase_c"/>
    <property type="match status" value="1"/>
</dbReference>
<evidence type="ECO:0000256" key="2">
    <source>
        <dbReference type="ARBA" id="ARBA00012438"/>
    </source>
</evidence>
<dbReference type="InterPro" id="IPR003594">
    <property type="entry name" value="HATPase_dom"/>
</dbReference>
<evidence type="ECO:0000256" key="9">
    <source>
        <dbReference type="SAM" id="MobiDB-lite"/>
    </source>
</evidence>
<dbReference type="Pfam" id="PF13796">
    <property type="entry name" value="Sensor"/>
    <property type="match status" value="1"/>
</dbReference>
<keyword evidence="10" id="KW-0472">Membrane</keyword>
<evidence type="ECO:0000256" key="7">
    <source>
        <dbReference type="ARBA" id="ARBA00022840"/>
    </source>
</evidence>
<feature type="transmembrane region" description="Helical" evidence="10">
    <location>
        <begin position="129"/>
        <end position="155"/>
    </location>
</feature>
<dbReference type="Proteomes" id="UP000186168">
    <property type="component" value="Unassembled WGS sequence"/>
</dbReference>
<reference evidence="12 13" key="1">
    <citation type="submission" date="2013-05" db="EMBL/GenBank/DDBJ databases">
        <title>Genome sequence of Streptomyces sparsogenes DSM 40356.</title>
        <authorList>
            <person name="Coyne S."/>
            <person name="Seebeck F.P."/>
        </authorList>
    </citation>
    <scope>NUCLEOTIDE SEQUENCE [LARGE SCALE GENOMIC DNA]</scope>
    <source>
        <strain evidence="12 13">DSM 40356</strain>
    </source>
</reference>
<dbReference type="InterPro" id="IPR025828">
    <property type="entry name" value="Put_sensor_dom"/>
</dbReference>